<dbReference type="InterPro" id="IPR012577">
    <property type="entry name" value="NIPSNAP"/>
</dbReference>
<evidence type="ECO:0000313" key="2">
    <source>
        <dbReference type="EMBL" id="SDR51400.1"/>
    </source>
</evidence>
<dbReference type="OrthoDB" id="9798776at2"/>
<accession>A0A1H1JN92</accession>
<name>A0A1H1JN92_9BURK</name>
<evidence type="ECO:0000313" key="3">
    <source>
        <dbReference type="Proteomes" id="UP000183487"/>
    </source>
</evidence>
<reference evidence="3" key="1">
    <citation type="submission" date="2016-10" db="EMBL/GenBank/DDBJ databases">
        <authorList>
            <person name="Varghese N."/>
        </authorList>
    </citation>
    <scope>NUCLEOTIDE SEQUENCE [LARGE SCALE GENOMIC DNA]</scope>
    <source>
        <strain evidence="3">GAS106B</strain>
    </source>
</reference>
<dbReference type="InterPro" id="IPR011008">
    <property type="entry name" value="Dimeric_a/b-barrel"/>
</dbReference>
<gene>
    <name evidence="2" type="ORF">SAMN05443245_6918</name>
</gene>
<dbReference type="Gene3D" id="3.30.70.100">
    <property type="match status" value="1"/>
</dbReference>
<dbReference type="Pfam" id="PF07978">
    <property type="entry name" value="NIPSNAP"/>
    <property type="match status" value="1"/>
</dbReference>
<evidence type="ECO:0000259" key="1">
    <source>
        <dbReference type="Pfam" id="PF07978"/>
    </source>
</evidence>
<keyword evidence="3" id="KW-1185">Reference proteome</keyword>
<dbReference type="RefSeq" id="WP_074772293.1">
    <property type="nucleotide sequence ID" value="NZ_FNKP01000003.1"/>
</dbReference>
<proteinExistence type="predicted"/>
<feature type="domain" description="NIPSNAP" evidence="1">
    <location>
        <begin position="6"/>
        <end position="98"/>
    </location>
</feature>
<organism evidence="2 3">
    <name type="scientific">Paraburkholderia fungorum</name>
    <dbReference type="NCBI Taxonomy" id="134537"/>
    <lineage>
        <taxon>Bacteria</taxon>
        <taxon>Pseudomonadati</taxon>
        <taxon>Pseudomonadota</taxon>
        <taxon>Betaproteobacteria</taxon>
        <taxon>Burkholderiales</taxon>
        <taxon>Burkholderiaceae</taxon>
        <taxon>Paraburkholderia</taxon>
    </lineage>
</organism>
<dbReference type="EMBL" id="FNKP01000003">
    <property type="protein sequence ID" value="SDR51400.1"/>
    <property type="molecule type" value="Genomic_DNA"/>
</dbReference>
<dbReference type="SUPFAM" id="SSF54909">
    <property type="entry name" value="Dimeric alpha+beta barrel"/>
    <property type="match status" value="1"/>
</dbReference>
<sequence length="109" mass="12420">MHTLCIRYTLGPNRLKHFRDYVERELEAIRNAGGKIVGYWLPTDFAGPTNVAYGLIDFLTLASYEHYREALADDPLHQRNAAELMRSGAVLSMERSIVERCVDGYEGKD</sequence>
<protein>
    <submittedName>
        <fullName evidence="2">NIPSNAP protein</fullName>
    </submittedName>
</protein>
<dbReference type="Proteomes" id="UP000183487">
    <property type="component" value="Unassembled WGS sequence"/>
</dbReference>
<dbReference type="AlphaFoldDB" id="A0A1H1JN92"/>